<name>A0A5D0CLQ0_9BACL</name>
<reference evidence="2 3" key="1">
    <citation type="submission" date="2019-08" db="EMBL/GenBank/DDBJ databases">
        <title>Genome sequencing of Paenibacillus faecis DSM 23593(T).</title>
        <authorList>
            <person name="Kook J.-K."/>
            <person name="Park S.-N."/>
            <person name="Lim Y.K."/>
        </authorList>
    </citation>
    <scope>NUCLEOTIDE SEQUENCE [LARGE SCALE GENOMIC DNA]</scope>
    <source>
        <strain evidence="2 3">DSM 23593</strain>
    </source>
</reference>
<accession>A0A5D0CLQ0</accession>
<feature type="region of interest" description="Disordered" evidence="1">
    <location>
        <begin position="82"/>
        <end position="125"/>
    </location>
</feature>
<keyword evidence="3" id="KW-1185">Reference proteome</keyword>
<organism evidence="2 3">
    <name type="scientific">Paenibacillus faecis</name>
    <dbReference type="NCBI Taxonomy" id="862114"/>
    <lineage>
        <taxon>Bacteria</taxon>
        <taxon>Bacillati</taxon>
        <taxon>Bacillota</taxon>
        <taxon>Bacilli</taxon>
        <taxon>Bacillales</taxon>
        <taxon>Paenibacillaceae</taxon>
        <taxon>Paenibacillus</taxon>
    </lineage>
</organism>
<evidence type="ECO:0000313" key="2">
    <source>
        <dbReference type="EMBL" id="TYA10963.1"/>
    </source>
</evidence>
<dbReference type="OrthoDB" id="2656092at2"/>
<dbReference type="EMBL" id="VSDO01000005">
    <property type="protein sequence ID" value="TYA10963.1"/>
    <property type="molecule type" value="Genomic_DNA"/>
</dbReference>
<dbReference type="RefSeq" id="WP_148457133.1">
    <property type="nucleotide sequence ID" value="NZ_VSDO01000005.1"/>
</dbReference>
<feature type="compositionally biased region" description="Low complexity" evidence="1">
    <location>
        <begin position="93"/>
        <end position="105"/>
    </location>
</feature>
<evidence type="ECO:0000313" key="3">
    <source>
        <dbReference type="Proteomes" id="UP000325218"/>
    </source>
</evidence>
<feature type="compositionally biased region" description="Basic and acidic residues" evidence="1">
    <location>
        <begin position="106"/>
        <end position="116"/>
    </location>
</feature>
<comment type="caution">
    <text evidence="2">The sequence shown here is derived from an EMBL/GenBank/DDBJ whole genome shotgun (WGS) entry which is preliminary data.</text>
</comment>
<dbReference type="AlphaFoldDB" id="A0A5D0CLQ0"/>
<proteinExistence type="predicted"/>
<protein>
    <submittedName>
        <fullName evidence="2">Uncharacterized protein</fullName>
    </submittedName>
</protein>
<dbReference type="Proteomes" id="UP000325218">
    <property type="component" value="Unassembled WGS sequence"/>
</dbReference>
<evidence type="ECO:0000256" key="1">
    <source>
        <dbReference type="SAM" id="MobiDB-lite"/>
    </source>
</evidence>
<gene>
    <name evidence="2" type="ORF">FRY98_24670</name>
</gene>
<sequence>MSRVIKDDEEWQRAEDAKFKLAAELDDPLSGMTAAERERKLAIYDRTVELAEYYRRGRMVQEYPGLREQYKILGWTFQEFDNSAEGASPPETAPAAAKQPSAASRPEPKREPEKPKPSLSAWLDD</sequence>